<sequence>MALNSFSGQADEHVIIFLLQDAKILKGKESIVYMNLLTISLVLFVVMILLAVVLLIKEKPWVKREKYPDGYWLGVGLGIGIGICMPIGLLIGMAMDNIPLGVAIGPALGAGAGSGMGSILEKKHRDPDQPYNEQDESLGKWLKKAAILILLLGVIIFCVLFMTRS</sequence>
<feature type="transmembrane region" description="Helical" evidence="1">
    <location>
        <begin position="141"/>
        <end position="162"/>
    </location>
</feature>
<evidence type="ECO:0000256" key="1">
    <source>
        <dbReference type="SAM" id="Phobius"/>
    </source>
</evidence>
<feature type="transmembrane region" description="Helical" evidence="1">
    <location>
        <begin position="100"/>
        <end position="120"/>
    </location>
</feature>
<dbReference type="AlphaFoldDB" id="A0A0W8E7C1"/>
<accession>A0A0W8E7C1</accession>
<comment type="caution">
    <text evidence="2">The sequence shown here is derived from an EMBL/GenBank/DDBJ whole genome shotgun (WGS) entry which is preliminary data.</text>
</comment>
<keyword evidence="1" id="KW-1133">Transmembrane helix</keyword>
<feature type="transmembrane region" description="Helical" evidence="1">
    <location>
        <begin position="71"/>
        <end position="94"/>
    </location>
</feature>
<evidence type="ECO:0000313" key="2">
    <source>
        <dbReference type="EMBL" id="KUG04539.1"/>
    </source>
</evidence>
<organism evidence="2">
    <name type="scientific">hydrocarbon metagenome</name>
    <dbReference type="NCBI Taxonomy" id="938273"/>
    <lineage>
        <taxon>unclassified sequences</taxon>
        <taxon>metagenomes</taxon>
        <taxon>ecological metagenomes</taxon>
    </lineage>
</organism>
<keyword evidence="1" id="KW-0472">Membrane</keyword>
<reference evidence="2" key="1">
    <citation type="journal article" date="2015" name="Proc. Natl. Acad. Sci. U.S.A.">
        <title>Networks of energetic and metabolic interactions define dynamics in microbial communities.</title>
        <authorList>
            <person name="Embree M."/>
            <person name="Liu J.K."/>
            <person name="Al-Bassam M.M."/>
            <person name="Zengler K."/>
        </authorList>
    </citation>
    <scope>NUCLEOTIDE SEQUENCE</scope>
</reference>
<gene>
    <name evidence="2" type="ORF">ASZ90_018030</name>
</gene>
<feature type="transmembrane region" description="Helical" evidence="1">
    <location>
        <begin position="31"/>
        <end position="56"/>
    </location>
</feature>
<keyword evidence="1" id="KW-0812">Transmembrane</keyword>
<dbReference type="EMBL" id="LNQE01001845">
    <property type="protein sequence ID" value="KUG04539.1"/>
    <property type="molecule type" value="Genomic_DNA"/>
</dbReference>
<proteinExistence type="predicted"/>
<protein>
    <submittedName>
        <fullName evidence="2">Uncharacterized protein</fullName>
    </submittedName>
</protein>
<name>A0A0W8E7C1_9ZZZZ</name>